<dbReference type="Pfam" id="PF00571">
    <property type="entry name" value="CBS"/>
    <property type="match status" value="2"/>
</dbReference>
<dbReference type="PATRIC" id="fig|298794.3.peg.1350"/>
<protein>
    <submittedName>
        <fullName evidence="4">Inosine-5-monophosphate dehydrogenase</fullName>
    </submittedName>
</protein>
<evidence type="ECO:0000313" key="5">
    <source>
        <dbReference type="Proteomes" id="UP000035955"/>
    </source>
</evidence>
<keyword evidence="5" id="KW-1185">Reference proteome</keyword>
<dbReference type="SUPFAM" id="SSF54631">
    <property type="entry name" value="CBS-domain pair"/>
    <property type="match status" value="1"/>
</dbReference>
<dbReference type="InterPro" id="IPR046342">
    <property type="entry name" value="CBS_dom_sf"/>
</dbReference>
<evidence type="ECO:0000259" key="3">
    <source>
        <dbReference type="PROSITE" id="PS51371"/>
    </source>
</evidence>
<dbReference type="SMART" id="SM00116">
    <property type="entry name" value="CBS"/>
    <property type="match status" value="2"/>
</dbReference>
<feature type="domain" description="CBS" evidence="3">
    <location>
        <begin position="7"/>
        <end position="68"/>
    </location>
</feature>
<dbReference type="PANTHER" id="PTHR43080:SF2">
    <property type="entry name" value="CBS DOMAIN-CONTAINING PROTEIN"/>
    <property type="match status" value="1"/>
</dbReference>
<sequence>MTVARILSQKGRTVVTVQPHRTLAEAAALLTEKGIGALVVSDAGQTVLGMLSERDIIRAVVRGGAAALEVPVSRHMTEQVVTCTRATAVDEVMEMMTDGRFRHVPVVEDGRLVGLVSIGDVVKHRIASVEAEHQALREYIATA</sequence>
<organism evidence="4 5">
    <name type="scientific">Methylobacterium variabile</name>
    <dbReference type="NCBI Taxonomy" id="298794"/>
    <lineage>
        <taxon>Bacteria</taxon>
        <taxon>Pseudomonadati</taxon>
        <taxon>Pseudomonadota</taxon>
        <taxon>Alphaproteobacteria</taxon>
        <taxon>Hyphomicrobiales</taxon>
        <taxon>Methylobacteriaceae</taxon>
        <taxon>Methylobacterium</taxon>
    </lineage>
</organism>
<evidence type="ECO:0000256" key="1">
    <source>
        <dbReference type="ARBA" id="ARBA00023122"/>
    </source>
</evidence>
<dbReference type="OrthoDB" id="9807125at2"/>
<dbReference type="AlphaFoldDB" id="A0A0J6SJL3"/>
<gene>
    <name evidence="4" type="ORF">VQ02_20120</name>
</gene>
<dbReference type="EMBL" id="LABY01000144">
    <property type="protein sequence ID" value="KMO33837.1"/>
    <property type="molecule type" value="Genomic_DNA"/>
</dbReference>
<dbReference type="RefSeq" id="WP_048445991.1">
    <property type="nucleotide sequence ID" value="NZ_LABY01000144.1"/>
</dbReference>
<dbReference type="InterPro" id="IPR000644">
    <property type="entry name" value="CBS_dom"/>
</dbReference>
<feature type="domain" description="CBS" evidence="3">
    <location>
        <begin position="76"/>
        <end position="132"/>
    </location>
</feature>
<dbReference type="Gene3D" id="3.10.580.10">
    <property type="entry name" value="CBS-domain"/>
    <property type="match status" value="1"/>
</dbReference>
<dbReference type="CDD" id="cd04623">
    <property type="entry name" value="CBS_pair_bac_euk"/>
    <property type="match status" value="1"/>
</dbReference>
<reference evidence="4 5" key="1">
    <citation type="submission" date="2015-03" db="EMBL/GenBank/DDBJ databases">
        <title>Genome sequencing of Methylobacterium variabile DSM 16961.</title>
        <authorList>
            <person name="Chaudhry V."/>
            <person name="Patil P.B."/>
        </authorList>
    </citation>
    <scope>NUCLEOTIDE SEQUENCE [LARGE SCALE GENOMIC DNA]</scope>
    <source>
        <strain evidence="4 5">DSM 16961</strain>
    </source>
</reference>
<keyword evidence="1 2" id="KW-0129">CBS domain</keyword>
<proteinExistence type="predicted"/>
<accession>A0A0J6SJL3</accession>
<dbReference type="InterPro" id="IPR044725">
    <property type="entry name" value="CBSX3_CBS_dom"/>
</dbReference>
<dbReference type="Proteomes" id="UP000035955">
    <property type="component" value="Unassembled WGS sequence"/>
</dbReference>
<evidence type="ECO:0000256" key="2">
    <source>
        <dbReference type="PROSITE-ProRule" id="PRU00703"/>
    </source>
</evidence>
<name>A0A0J6SJL3_9HYPH</name>
<evidence type="ECO:0000313" key="4">
    <source>
        <dbReference type="EMBL" id="KMO33837.1"/>
    </source>
</evidence>
<dbReference type="InterPro" id="IPR051257">
    <property type="entry name" value="Diverse_CBS-Domain"/>
</dbReference>
<comment type="caution">
    <text evidence="4">The sequence shown here is derived from an EMBL/GenBank/DDBJ whole genome shotgun (WGS) entry which is preliminary data.</text>
</comment>
<dbReference type="PROSITE" id="PS51371">
    <property type="entry name" value="CBS"/>
    <property type="match status" value="2"/>
</dbReference>
<dbReference type="PANTHER" id="PTHR43080">
    <property type="entry name" value="CBS DOMAIN-CONTAINING PROTEIN CBSX3, MITOCHONDRIAL"/>
    <property type="match status" value="1"/>
</dbReference>